<dbReference type="Pfam" id="PF05193">
    <property type="entry name" value="Peptidase_M16_C"/>
    <property type="match status" value="1"/>
</dbReference>
<dbReference type="InterPro" id="IPR011249">
    <property type="entry name" value="Metalloenz_LuxS/M16"/>
</dbReference>
<proteinExistence type="inferred from homology"/>
<evidence type="ECO:0000259" key="3">
    <source>
        <dbReference type="Pfam" id="PF05193"/>
    </source>
</evidence>
<evidence type="ECO:0000313" key="4">
    <source>
        <dbReference type="EMBL" id="XBT18233.1"/>
    </source>
</evidence>
<dbReference type="EMBL" id="CP157893">
    <property type="protein sequence ID" value="XBT18233.1"/>
    <property type="molecule type" value="Genomic_DNA"/>
</dbReference>
<accession>A0AAU7QQV8</accession>
<gene>
    <name evidence="4" type="ORF">ABNO52_00365</name>
</gene>
<protein>
    <submittedName>
        <fullName evidence="4">Insulinase family protein</fullName>
    </submittedName>
</protein>
<dbReference type="GO" id="GO:0046872">
    <property type="term" value="F:metal ion binding"/>
    <property type="evidence" value="ECO:0007669"/>
    <property type="project" value="InterPro"/>
</dbReference>
<reference evidence="4" key="1">
    <citation type="submission" date="2024-06" db="EMBL/GenBank/DDBJ databases">
        <title>Diversity, functionality, and evolutionary history of bacterial symbionts in false click beetles (Coleoptera, Throscidae).</title>
        <authorList>
            <person name="Wierz J.C."/>
            <person name="Malm H."/>
            <person name="Kaltenpoth M."/>
            <person name="Engl T."/>
        </authorList>
    </citation>
    <scope>NUCLEOTIDE SEQUENCE</scope>
    <source>
        <strain evidence="4">Tser</strain>
    </source>
</reference>
<sequence length="415" mass="50354">MNNNILNFNILKYKLNNGIKVILNKNKNSYTISNNFYYHVGIKNDKIGIANFLEHYIIKKNKNNKNNYNYNKYIINNGGIINSFLTYDGSYFNNIVTKNKLNSSLYIMSEKFKNLYFKKKYIIDLINKINIKEKFLLKRSPYINLFHKFIPKYLFKNHPYKNTITSNIKKLKKYSITNYKKFYNKYYNSNNMIICISGNISFKKTKKMIYKHFNNFIINKKNNKKKYKYQPLNKKISYYKNININIPMGVLLFKFPNILNKDILIIKFIVYYLNNEYKNLILKKIKKKNNNIININLKLNIMEDYSYLIIYYLVNNKIYIKPLYNIIYNFFKKLSNKGISNKKIKIYKRLIIKKKIMDNLNNYDISINLTNYLALYNDVYFFKKEIKFYKKINKKLLIKIFKKYFLNKNIILLND</sequence>
<dbReference type="Pfam" id="PF00675">
    <property type="entry name" value="Peptidase_M16"/>
    <property type="match status" value="1"/>
</dbReference>
<name>A0AAU7QQV8_9FLAO</name>
<dbReference type="PANTHER" id="PTHR11851">
    <property type="entry name" value="METALLOPROTEASE"/>
    <property type="match status" value="1"/>
</dbReference>
<dbReference type="SUPFAM" id="SSF63411">
    <property type="entry name" value="LuxS/MPP-like metallohydrolase"/>
    <property type="match status" value="2"/>
</dbReference>
<feature type="domain" description="Peptidase M16 N-terminal" evidence="2">
    <location>
        <begin position="45"/>
        <end position="127"/>
    </location>
</feature>
<dbReference type="InterPro" id="IPR007863">
    <property type="entry name" value="Peptidase_M16_C"/>
</dbReference>
<organism evidence="4">
    <name type="scientific">Candidatus Shikimatogenerans sp. Tser</name>
    <dbReference type="NCBI Taxonomy" id="3158568"/>
    <lineage>
        <taxon>Bacteria</taxon>
        <taxon>Pseudomonadati</taxon>
        <taxon>Bacteroidota</taxon>
        <taxon>Flavobacteriia</taxon>
        <taxon>Flavobacteriales</taxon>
        <taxon>Candidatus Shikimatogenerans</taxon>
    </lineage>
</organism>
<feature type="domain" description="Peptidase M16 C-terminal" evidence="3">
    <location>
        <begin position="180"/>
        <end position="349"/>
    </location>
</feature>
<dbReference type="InterPro" id="IPR011765">
    <property type="entry name" value="Pept_M16_N"/>
</dbReference>
<evidence type="ECO:0000256" key="1">
    <source>
        <dbReference type="ARBA" id="ARBA00007261"/>
    </source>
</evidence>
<dbReference type="PANTHER" id="PTHR11851:SF49">
    <property type="entry name" value="MITOCHONDRIAL-PROCESSING PEPTIDASE SUBUNIT ALPHA"/>
    <property type="match status" value="1"/>
</dbReference>
<dbReference type="InterPro" id="IPR050361">
    <property type="entry name" value="MPP/UQCRC_Complex"/>
</dbReference>
<dbReference type="Gene3D" id="3.30.830.10">
    <property type="entry name" value="Metalloenzyme, LuxS/M16 peptidase-like"/>
    <property type="match status" value="2"/>
</dbReference>
<dbReference type="AlphaFoldDB" id="A0AAU7QQV8"/>
<comment type="similarity">
    <text evidence="1">Belongs to the peptidase M16 family.</text>
</comment>
<evidence type="ECO:0000259" key="2">
    <source>
        <dbReference type="Pfam" id="PF00675"/>
    </source>
</evidence>